<dbReference type="SUPFAM" id="SSF55811">
    <property type="entry name" value="Nudix"/>
    <property type="match status" value="1"/>
</dbReference>
<reference evidence="11 12" key="1">
    <citation type="submission" date="2019-09" db="EMBL/GenBank/DDBJ databases">
        <title>NBRP : Genome information of microbial organism related human and environment.</title>
        <authorList>
            <person name="Hattori M."/>
            <person name="Oshima K."/>
            <person name="Inaba H."/>
            <person name="Suda W."/>
            <person name="Sakamoto M."/>
            <person name="Iino T."/>
            <person name="Kitahara M."/>
            <person name="Oshida Y."/>
            <person name="Iida T."/>
            <person name="Kudo T."/>
            <person name="Itoh T."/>
            <person name="Ohkuma M."/>
        </authorList>
    </citation>
    <scope>NUCLEOTIDE SEQUENCE [LARGE SCALE GENOMIC DNA]</scope>
    <source>
        <strain evidence="11 12">Q-1</strain>
    </source>
</reference>
<dbReference type="EMBL" id="BKCN01000001">
    <property type="protein sequence ID" value="GER02579.1"/>
    <property type="molecule type" value="Genomic_DNA"/>
</dbReference>
<comment type="similarity">
    <text evidence="3">Belongs to the Nudix hydrolase family. NudC subfamily.</text>
</comment>
<dbReference type="Pfam" id="PF00293">
    <property type="entry name" value="NUDIX"/>
    <property type="match status" value="1"/>
</dbReference>
<sequence>MKSASLYRPDLRIAYCGNPLDRCENRRGDEHWLQDASQRGRFLAVRAGKIAVHAGPPLRLCLFDQAQIAPLIKAGADIVFLGVDPDQTPLFAIRAPDDWALPDAMAKATPPAFFIDGRSLALQLSDPRNDQGTSGTAAQALAILAWHRHHRFCARCGAPTESRRGGYQRWCAACETEHYPRTDPVAIMLAVRGDHCLMGRQPGFPAGMYSALAGFVESGESLEAAVRREVHEEAGITIGGVQYIGSQPWPFPSNLMLGFLAEALDDQIVMDREELEDVRWFHRDEVTASLAGTNPSLVLPQSIAIAYHLLRRWLDER</sequence>
<protein>
    <recommendedName>
        <fullName evidence="4">NAD(+) diphosphatase</fullName>
        <ecNumber evidence="4">3.6.1.22</ecNumber>
    </recommendedName>
</protein>
<dbReference type="PANTHER" id="PTHR42904">
    <property type="entry name" value="NUDIX HYDROLASE, NUDC SUBFAMILY"/>
    <property type="match status" value="1"/>
</dbReference>
<dbReference type="InterPro" id="IPR050241">
    <property type="entry name" value="NAD-cap_RNA_hydrolase_NudC"/>
</dbReference>
<keyword evidence="12" id="KW-1185">Reference proteome</keyword>
<proteinExistence type="inferred from homology"/>
<keyword evidence="6" id="KW-0378">Hydrolase</keyword>
<keyword evidence="5" id="KW-0479">Metal-binding</keyword>
<evidence type="ECO:0000256" key="3">
    <source>
        <dbReference type="ARBA" id="ARBA00009595"/>
    </source>
</evidence>
<dbReference type="InterPro" id="IPR015375">
    <property type="entry name" value="NADH_PPase-like_N"/>
</dbReference>
<dbReference type="Gene3D" id="3.90.79.10">
    <property type="entry name" value="Nucleoside Triphosphate Pyrophosphohydrolase"/>
    <property type="match status" value="1"/>
</dbReference>
<evidence type="ECO:0000256" key="6">
    <source>
        <dbReference type="ARBA" id="ARBA00022801"/>
    </source>
</evidence>
<dbReference type="Gene3D" id="3.90.79.20">
    <property type="match status" value="1"/>
</dbReference>
<dbReference type="GO" id="GO:0006742">
    <property type="term" value="P:NADP+ catabolic process"/>
    <property type="evidence" value="ECO:0007669"/>
    <property type="project" value="TreeGrafter"/>
</dbReference>
<dbReference type="GO" id="GO:0035529">
    <property type="term" value="F:NADH pyrophosphatase activity"/>
    <property type="evidence" value="ECO:0007669"/>
    <property type="project" value="TreeGrafter"/>
</dbReference>
<gene>
    <name evidence="11" type="ORF">JCM17846_02610</name>
</gene>
<evidence type="ECO:0000256" key="5">
    <source>
        <dbReference type="ARBA" id="ARBA00022723"/>
    </source>
</evidence>
<dbReference type="AlphaFoldDB" id="A0A5A7N674"/>
<evidence type="ECO:0000256" key="1">
    <source>
        <dbReference type="ARBA" id="ARBA00001946"/>
    </source>
</evidence>
<dbReference type="PANTHER" id="PTHR42904:SF6">
    <property type="entry name" value="NAD-CAPPED RNA HYDROLASE NUDT12"/>
    <property type="match status" value="1"/>
</dbReference>
<keyword evidence="7" id="KW-0460">Magnesium</keyword>
<dbReference type="InterPro" id="IPR049734">
    <property type="entry name" value="NudC-like_C"/>
</dbReference>
<evidence type="ECO:0000256" key="9">
    <source>
        <dbReference type="ARBA" id="ARBA00023679"/>
    </source>
</evidence>
<dbReference type="InterPro" id="IPR000086">
    <property type="entry name" value="NUDIX_hydrolase_dom"/>
</dbReference>
<evidence type="ECO:0000256" key="8">
    <source>
        <dbReference type="ARBA" id="ARBA00023027"/>
    </source>
</evidence>
<name>A0A5A7N674_9PROT</name>
<evidence type="ECO:0000256" key="4">
    <source>
        <dbReference type="ARBA" id="ARBA00012381"/>
    </source>
</evidence>
<dbReference type="PROSITE" id="PS51462">
    <property type="entry name" value="NUDIX"/>
    <property type="match status" value="1"/>
</dbReference>
<evidence type="ECO:0000259" key="10">
    <source>
        <dbReference type="PROSITE" id="PS51462"/>
    </source>
</evidence>
<dbReference type="Pfam" id="PF09296">
    <property type="entry name" value="NUDIX-like"/>
    <property type="match status" value="1"/>
</dbReference>
<comment type="cofactor">
    <cofactor evidence="2">
        <name>Zn(2+)</name>
        <dbReference type="ChEBI" id="CHEBI:29105"/>
    </cofactor>
</comment>
<evidence type="ECO:0000256" key="7">
    <source>
        <dbReference type="ARBA" id="ARBA00022842"/>
    </source>
</evidence>
<dbReference type="PROSITE" id="PS00893">
    <property type="entry name" value="NUDIX_BOX"/>
    <property type="match status" value="1"/>
</dbReference>
<dbReference type="GO" id="GO:0019677">
    <property type="term" value="P:NAD+ catabolic process"/>
    <property type="evidence" value="ECO:0007669"/>
    <property type="project" value="TreeGrafter"/>
</dbReference>
<comment type="caution">
    <text evidence="11">The sequence shown here is derived from an EMBL/GenBank/DDBJ whole genome shotgun (WGS) entry which is preliminary data.</text>
</comment>
<evidence type="ECO:0000313" key="12">
    <source>
        <dbReference type="Proteomes" id="UP000324996"/>
    </source>
</evidence>
<dbReference type="InterPro" id="IPR020084">
    <property type="entry name" value="NUDIX_hydrolase_CS"/>
</dbReference>
<dbReference type="GO" id="GO:0005829">
    <property type="term" value="C:cytosol"/>
    <property type="evidence" value="ECO:0007669"/>
    <property type="project" value="TreeGrafter"/>
</dbReference>
<dbReference type="CDD" id="cd03429">
    <property type="entry name" value="NUDIX_NADH_pyrophosphatase_Nudt13"/>
    <property type="match status" value="1"/>
</dbReference>
<comment type="cofactor">
    <cofactor evidence="1">
        <name>Mg(2+)</name>
        <dbReference type="ChEBI" id="CHEBI:18420"/>
    </cofactor>
</comment>
<organism evidence="11 12">
    <name type="scientific">Iodidimonas nitroreducens</name>
    <dbReference type="NCBI Taxonomy" id="1236968"/>
    <lineage>
        <taxon>Bacteria</taxon>
        <taxon>Pseudomonadati</taxon>
        <taxon>Pseudomonadota</taxon>
        <taxon>Alphaproteobacteria</taxon>
        <taxon>Iodidimonadales</taxon>
        <taxon>Iodidimonadaceae</taxon>
        <taxon>Iodidimonas</taxon>
    </lineage>
</organism>
<comment type="catalytic activity">
    <reaction evidence="9">
        <text>a 5'-end NAD(+)-phospho-ribonucleoside in mRNA + H2O = a 5'-end phospho-adenosine-phospho-ribonucleoside in mRNA + beta-nicotinamide D-ribonucleotide + 2 H(+)</text>
        <dbReference type="Rhea" id="RHEA:60876"/>
        <dbReference type="Rhea" id="RHEA-COMP:15698"/>
        <dbReference type="Rhea" id="RHEA-COMP:15719"/>
        <dbReference type="ChEBI" id="CHEBI:14649"/>
        <dbReference type="ChEBI" id="CHEBI:15377"/>
        <dbReference type="ChEBI" id="CHEBI:15378"/>
        <dbReference type="ChEBI" id="CHEBI:144029"/>
        <dbReference type="ChEBI" id="CHEBI:144051"/>
    </reaction>
    <physiologicalReaction direction="left-to-right" evidence="9">
        <dbReference type="Rhea" id="RHEA:60877"/>
    </physiologicalReaction>
</comment>
<feature type="domain" description="Nudix hydrolase" evidence="10">
    <location>
        <begin position="180"/>
        <end position="304"/>
    </location>
</feature>
<evidence type="ECO:0000256" key="2">
    <source>
        <dbReference type="ARBA" id="ARBA00001947"/>
    </source>
</evidence>
<dbReference type="InterPro" id="IPR015376">
    <property type="entry name" value="Znr_NADH_PPase"/>
</dbReference>
<dbReference type="InterPro" id="IPR015797">
    <property type="entry name" value="NUDIX_hydrolase-like_dom_sf"/>
</dbReference>
<keyword evidence="8" id="KW-0520">NAD</keyword>
<dbReference type="EC" id="3.6.1.22" evidence="4"/>
<accession>A0A5A7N674</accession>
<dbReference type="NCBIfam" id="NF001299">
    <property type="entry name" value="PRK00241.1"/>
    <property type="match status" value="1"/>
</dbReference>
<dbReference type="RefSeq" id="WP_042088114.1">
    <property type="nucleotide sequence ID" value="NZ_BKCN01000001.1"/>
</dbReference>
<evidence type="ECO:0000313" key="11">
    <source>
        <dbReference type="EMBL" id="GER02579.1"/>
    </source>
</evidence>
<dbReference type="GO" id="GO:0046872">
    <property type="term" value="F:metal ion binding"/>
    <property type="evidence" value="ECO:0007669"/>
    <property type="project" value="UniProtKB-KW"/>
</dbReference>
<dbReference type="Pfam" id="PF09297">
    <property type="entry name" value="Zn_ribbon_NUD"/>
    <property type="match status" value="1"/>
</dbReference>
<dbReference type="Proteomes" id="UP000324996">
    <property type="component" value="Unassembled WGS sequence"/>
</dbReference>